<name>A0ABR7EGC4_9FIRM</name>
<feature type="transmembrane region" description="Helical" evidence="8">
    <location>
        <begin position="235"/>
        <end position="255"/>
    </location>
</feature>
<evidence type="ECO:0000256" key="4">
    <source>
        <dbReference type="ARBA" id="ARBA00022519"/>
    </source>
</evidence>
<keyword evidence="5 8" id="KW-0812">Transmembrane</keyword>
<evidence type="ECO:0000313" key="9">
    <source>
        <dbReference type="EMBL" id="MBC5648820.1"/>
    </source>
</evidence>
<feature type="transmembrane region" description="Helical" evidence="8">
    <location>
        <begin position="210"/>
        <end position="229"/>
    </location>
</feature>
<evidence type="ECO:0000256" key="8">
    <source>
        <dbReference type="SAM" id="Phobius"/>
    </source>
</evidence>
<gene>
    <name evidence="9" type="ORF">H8S18_10775</name>
</gene>
<evidence type="ECO:0000256" key="7">
    <source>
        <dbReference type="ARBA" id="ARBA00023136"/>
    </source>
</evidence>
<feature type="transmembrane region" description="Helical" evidence="8">
    <location>
        <begin position="155"/>
        <end position="177"/>
    </location>
</feature>
<dbReference type="PANTHER" id="PTHR32196">
    <property type="entry name" value="ABC TRANSPORTER PERMEASE PROTEIN YPHD-RELATED-RELATED"/>
    <property type="match status" value="1"/>
</dbReference>
<sequence>MKNTTFFQKYGIVVVLAGLIVFFTIMSPAFLTVDNLFNVARQVSMIGITSVGMMFVMLTGGIDLSVGSVLAFVNVVCAYFMVKMNMNPWAACLLCMVISAGFGFLNGVIITKWRVPPIISSMGFMNILSGLAFIISGGLPIYGFDPNFTIMGQGYISIIPIPVIIMIGIFILGWFILNKTYFGRYFYAIGGNEEAAKLAGINVISTKQMVYMLSGIFASLAGIIMLSRLNSGQPTTGTGFEFEVIIAVVLGGVSVNGGSGRIFGVVIGVLIMGILSNGLVLMNVNDYVQDVVQGIVLVIAVGFDCVSKAKSESKLKESVKNKGNAVSA</sequence>
<feature type="transmembrane region" description="Helical" evidence="8">
    <location>
        <begin position="262"/>
        <end position="281"/>
    </location>
</feature>
<reference evidence="9 10" key="1">
    <citation type="submission" date="2020-08" db="EMBL/GenBank/DDBJ databases">
        <title>Genome public.</title>
        <authorList>
            <person name="Liu C."/>
            <person name="Sun Q."/>
        </authorList>
    </citation>
    <scope>NUCLEOTIDE SEQUENCE [LARGE SCALE GENOMIC DNA]</scope>
    <source>
        <strain evidence="9 10">NSJ-35</strain>
    </source>
</reference>
<feature type="transmembrane region" description="Helical" evidence="8">
    <location>
        <begin position="12"/>
        <end position="33"/>
    </location>
</feature>
<keyword evidence="7 8" id="KW-0472">Membrane</keyword>
<dbReference type="CDD" id="cd06579">
    <property type="entry name" value="TM_PBP1_transp_AraH_like"/>
    <property type="match status" value="1"/>
</dbReference>
<proteinExistence type="predicted"/>
<comment type="subcellular location">
    <subcellularLocation>
        <location evidence="1">Cell membrane</location>
        <topology evidence="1">Multi-pass membrane protein</topology>
    </subcellularLocation>
</comment>
<keyword evidence="3" id="KW-1003">Cell membrane</keyword>
<evidence type="ECO:0000256" key="3">
    <source>
        <dbReference type="ARBA" id="ARBA00022475"/>
    </source>
</evidence>
<evidence type="ECO:0000313" key="10">
    <source>
        <dbReference type="Proteomes" id="UP000606889"/>
    </source>
</evidence>
<feature type="transmembrane region" description="Helical" evidence="8">
    <location>
        <begin position="64"/>
        <end position="82"/>
    </location>
</feature>
<accession>A0ABR7EGC4</accession>
<dbReference type="EMBL" id="JACOON010000005">
    <property type="protein sequence ID" value="MBC5648820.1"/>
    <property type="molecule type" value="Genomic_DNA"/>
</dbReference>
<comment type="caution">
    <text evidence="9">The sequence shown here is derived from an EMBL/GenBank/DDBJ whole genome shotgun (WGS) entry which is preliminary data.</text>
</comment>
<keyword evidence="6 8" id="KW-1133">Transmembrane helix</keyword>
<dbReference type="Proteomes" id="UP000606889">
    <property type="component" value="Unassembled WGS sequence"/>
</dbReference>
<keyword evidence="4" id="KW-0997">Cell inner membrane</keyword>
<organism evidence="9 10">
    <name type="scientific">Christensenella tenuis</name>
    <dbReference type="NCBI Taxonomy" id="2763033"/>
    <lineage>
        <taxon>Bacteria</taxon>
        <taxon>Bacillati</taxon>
        <taxon>Bacillota</taxon>
        <taxon>Clostridia</taxon>
        <taxon>Christensenellales</taxon>
        <taxon>Christensenellaceae</taxon>
        <taxon>Christensenella</taxon>
    </lineage>
</organism>
<evidence type="ECO:0000256" key="1">
    <source>
        <dbReference type="ARBA" id="ARBA00004651"/>
    </source>
</evidence>
<keyword evidence="2" id="KW-0813">Transport</keyword>
<dbReference type="InterPro" id="IPR001851">
    <property type="entry name" value="ABC_transp_permease"/>
</dbReference>
<feature type="transmembrane region" description="Helical" evidence="8">
    <location>
        <begin position="123"/>
        <end position="143"/>
    </location>
</feature>
<keyword evidence="10" id="KW-1185">Reference proteome</keyword>
<evidence type="ECO:0000256" key="6">
    <source>
        <dbReference type="ARBA" id="ARBA00022989"/>
    </source>
</evidence>
<dbReference type="RefSeq" id="WP_186858271.1">
    <property type="nucleotide sequence ID" value="NZ_JACOON010000005.1"/>
</dbReference>
<dbReference type="Pfam" id="PF02653">
    <property type="entry name" value="BPD_transp_2"/>
    <property type="match status" value="1"/>
</dbReference>
<dbReference type="PANTHER" id="PTHR32196:SF21">
    <property type="entry name" value="ABC TRANSPORTER PERMEASE PROTEIN YPHD-RELATED"/>
    <property type="match status" value="1"/>
</dbReference>
<evidence type="ECO:0000256" key="5">
    <source>
        <dbReference type="ARBA" id="ARBA00022692"/>
    </source>
</evidence>
<protein>
    <submittedName>
        <fullName evidence="9">ABC transporter permease</fullName>
    </submittedName>
</protein>
<feature type="transmembrane region" description="Helical" evidence="8">
    <location>
        <begin position="88"/>
        <end position="111"/>
    </location>
</feature>
<evidence type="ECO:0000256" key="2">
    <source>
        <dbReference type="ARBA" id="ARBA00022448"/>
    </source>
</evidence>